<dbReference type="RefSeq" id="WP_382406009.1">
    <property type="nucleotide sequence ID" value="NZ_JBHSGU010000002.1"/>
</dbReference>
<protein>
    <submittedName>
        <fullName evidence="2">Alpha/beta hydrolase</fullName>
    </submittedName>
</protein>
<sequence length="327" mass="36212">MRSRVNKPLLAAFFVLCLTGCESLVMHQLLSSSSYSAVASVTAKLKSEFDIQTREFCDTELGCYRYYFAANKSDMSKLELNTRVQFHEGEYASELALERKDLPDFHGSVVIVHGFRASKDWSLLSAAYFQFLGFDVYVLDLLGHGELDAPIGFGVKDADYIQRFIEAQVPKDKPIIALGNSIGGLVATYLANRDTVDAAILQAPMTQLGSSLQGYVRDTKPWFGFLLSDETLNNGATKALAERNLRPQQTDTVALLKQSHSPFLIFASNIDSGSPYSVFADIRANNIKVIEVDGVEHAYMSLIGQSEHDAIVSWLGSIEPFKELELQ</sequence>
<dbReference type="Pfam" id="PF12146">
    <property type="entry name" value="Hydrolase_4"/>
    <property type="match status" value="1"/>
</dbReference>
<dbReference type="Gene3D" id="3.40.50.1820">
    <property type="entry name" value="alpha/beta hydrolase"/>
    <property type="match status" value="1"/>
</dbReference>
<accession>A0ABV9LTT9</accession>
<evidence type="ECO:0000259" key="1">
    <source>
        <dbReference type="Pfam" id="PF12146"/>
    </source>
</evidence>
<proteinExistence type="predicted"/>
<reference evidence="3" key="1">
    <citation type="journal article" date="2019" name="Int. J. Syst. Evol. Microbiol.">
        <title>The Global Catalogue of Microorganisms (GCM) 10K type strain sequencing project: providing services to taxonomists for standard genome sequencing and annotation.</title>
        <authorList>
            <consortium name="The Broad Institute Genomics Platform"/>
            <consortium name="The Broad Institute Genome Sequencing Center for Infectious Disease"/>
            <person name="Wu L."/>
            <person name="Ma J."/>
        </authorList>
    </citation>
    <scope>NUCLEOTIDE SEQUENCE [LARGE SCALE GENOMIC DNA]</scope>
    <source>
        <strain evidence="3">KACC 12507</strain>
    </source>
</reference>
<dbReference type="EMBL" id="JBHSGU010000002">
    <property type="protein sequence ID" value="MFC4699256.1"/>
    <property type="molecule type" value="Genomic_DNA"/>
</dbReference>
<gene>
    <name evidence="2" type="ORF">ACFO4O_03675</name>
</gene>
<keyword evidence="2" id="KW-0378">Hydrolase</keyword>
<dbReference type="Proteomes" id="UP001595897">
    <property type="component" value="Unassembled WGS sequence"/>
</dbReference>
<evidence type="ECO:0000313" key="3">
    <source>
        <dbReference type="Proteomes" id="UP001595897"/>
    </source>
</evidence>
<feature type="domain" description="Serine aminopeptidase S33" evidence="1">
    <location>
        <begin position="106"/>
        <end position="232"/>
    </location>
</feature>
<keyword evidence="3" id="KW-1185">Reference proteome</keyword>
<organism evidence="2 3">
    <name type="scientific">Glaciecola siphonariae</name>
    <dbReference type="NCBI Taxonomy" id="521012"/>
    <lineage>
        <taxon>Bacteria</taxon>
        <taxon>Pseudomonadati</taxon>
        <taxon>Pseudomonadota</taxon>
        <taxon>Gammaproteobacteria</taxon>
        <taxon>Alteromonadales</taxon>
        <taxon>Alteromonadaceae</taxon>
        <taxon>Glaciecola</taxon>
    </lineage>
</organism>
<name>A0ABV9LTT9_9ALTE</name>
<dbReference type="InterPro" id="IPR029058">
    <property type="entry name" value="AB_hydrolase_fold"/>
</dbReference>
<comment type="caution">
    <text evidence="2">The sequence shown here is derived from an EMBL/GenBank/DDBJ whole genome shotgun (WGS) entry which is preliminary data.</text>
</comment>
<evidence type="ECO:0000313" key="2">
    <source>
        <dbReference type="EMBL" id="MFC4699256.1"/>
    </source>
</evidence>
<dbReference type="SUPFAM" id="SSF53474">
    <property type="entry name" value="alpha/beta-Hydrolases"/>
    <property type="match status" value="1"/>
</dbReference>
<dbReference type="GO" id="GO:0016787">
    <property type="term" value="F:hydrolase activity"/>
    <property type="evidence" value="ECO:0007669"/>
    <property type="project" value="UniProtKB-KW"/>
</dbReference>
<dbReference type="InterPro" id="IPR022742">
    <property type="entry name" value="Hydrolase_4"/>
</dbReference>